<feature type="transmembrane region" description="Helical" evidence="6">
    <location>
        <begin position="147"/>
        <end position="167"/>
    </location>
</feature>
<dbReference type="AlphaFoldDB" id="A0A1G8EZ64"/>
<dbReference type="SUPFAM" id="SSF158442">
    <property type="entry name" value="DsbB-like"/>
    <property type="match status" value="1"/>
</dbReference>
<dbReference type="STRING" id="83767.SAMN05660652_02237"/>
<feature type="transmembrane region" description="Helical" evidence="6">
    <location>
        <begin position="12"/>
        <end position="34"/>
    </location>
</feature>
<dbReference type="GO" id="GO:0005886">
    <property type="term" value="C:plasma membrane"/>
    <property type="evidence" value="ECO:0007669"/>
    <property type="project" value="UniProtKB-SubCell"/>
</dbReference>
<gene>
    <name evidence="7" type="ORF">SAMN05660652_02237</name>
</gene>
<keyword evidence="3 6" id="KW-0812">Transmembrane</keyword>
<evidence type="ECO:0000256" key="2">
    <source>
        <dbReference type="ARBA" id="ARBA00022475"/>
    </source>
</evidence>
<dbReference type="PANTHER" id="PTHR36570:SF3">
    <property type="entry name" value="DISULFIDE BOND FORMATION PROTEIN B"/>
    <property type="match status" value="1"/>
</dbReference>
<evidence type="ECO:0000313" key="8">
    <source>
        <dbReference type="Proteomes" id="UP000198607"/>
    </source>
</evidence>
<dbReference type="InterPro" id="IPR023380">
    <property type="entry name" value="DsbB-like_sf"/>
</dbReference>
<keyword evidence="8" id="KW-1185">Reference proteome</keyword>
<dbReference type="Gene3D" id="1.20.1550.10">
    <property type="entry name" value="DsbB-like"/>
    <property type="match status" value="1"/>
</dbReference>
<keyword evidence="2" id="KW-1003">Cell membrane</keyword>
<evidence type="ECO:0000256" key="1">
    <source>
        <dbReference type="ARBA" id="ARBA00004651"/>
    </source>
</evidence>
<evidence type="ECO:0000256" key="3">
    <source>
        <dbReference type="ARBA" id="ARBA00022692"/>
    </source>
</evidence>
<protein>
    <submittedName>
        <fullName evidence="7">Disulfide bond formation protein DsbB</fullName>
    </submittedName>
</protein>
<accession>A0A1G8EZ64</accession>
<name>A0A1G8EZ64_9RHOO</name>
<dbReference type="InterPro" id="IPR050183">
    <property type="entry name" value="DsbB"/>
</dbReference>
<dbReference type="EMBL" id="FNCY01000008">
    <property type="protein sequence ID" value="SDH75142.1"/>
    <property type="molecule type" value="Genomic_DNA"/>
</dbReference>
<dbReference type="GO" id="GO:0015035">
    <property type="term" value="F:protein-disulfide reductase activity"/>
    <property type="evidence" value="ECO:0007669"/>
    <property type="project" value="InterPro"/>
</dbReference>
<dbReference type="Proteomes" id="UP000198607">
    <property type="component" value="Unassembled WGS sequence"/>
</dbReference>
<evidence type="ECO:0000313" key="7">
    <source>
        <dbReference type="EMBL" id="SDH75142.1"/>
    </source>
</evidence>
<organism evidence="7 8">
    <name type="scientific">Propionivibrio dicarboxylicus</name>
    <dbReference type="NCBI Taxonomy" id="83767"/>
    <lineage>
        <taxon>Bacteria</taxon>
        <taxon>Pseudomonadati</taxon>
        <taxon>Pseudomonadota</taxon>
        <taxon>Betaproteobacteria</taxon>
        <taxon>Rhodocyclales</taxon>
        <taxon>Rhodocyclaceae</taxon>
        <taxon>Propionivibrio</taxon>
    </lineage>
</organism>
<evidence type="ECO:0000256" key="4">
    <source>
        <dbReference type="ARBA" id="ARBA00022989"/>
    </source>
</evidence>
<evidence type="ECO:0000256" key="5">
    <source>
        <dbReference type="ARBA" id="ARBA00023136"/>
    </source>
</evidence>
<feature type="transmembrane region" description="Helical" evidence="6">
    <location>
        <begin position="46"/>
        <end position="66"/>
    </location>
</feature>
<reference evidence="7 8" key="1">
    <citation type="submission" date="2016-10" db="EMBL/GenBank/DDBJ databases">
        <authorList>
            <person name="de Groot N.N."/>
        </authorList>
    </citation>
    <scope>NUCLEOTIDE SEQUENCE [LARGE SCALE GENOMIC DNA]</scope>
    <source>
        <strain evidence="7 8">DSM 5885</strain>
    </source>
</reference>
<proteinExistence type="predicted"/>
<dbReference type="RefSeq" id="WP_091937608.1">
    <property type="nucleotide sequence ID" value="NZ_FNCY01000008.1"/>
</dbReference>
<dbReference type="Pfam" id="PF02600">
    <property type="entry name" value="DsbB"/>
    <property type="match status" value="1"/>
</dbReference>
<keyword evidence="5 6" id="KW-0472">Membrane</keyword>
<dbReference type="GO" id="GO:0006457">
    <property type="term" value="P:protein folding"/>
    <property type="evidence" value="ECO:0007669"/>
    <property type="project" value="InterPro"/>
</dbReference>
<evidence type="ECO:0000256" key="6">
    <source>
        <dbReference type="SAM" id="Phobius"/>
    </source>
</evidence>
<keyword evidence="4 6" id="KW-1133">Transmembrane helix</keyword>
<dbReference type="OrthoDB" id="3711263at2"/>
<dbReference type="InterPro" id="IPR003752">
    <property type="entry name" value="DiS_bond_form_DsbB/BdbC"/>
</dbReference>
<dbReference type="PANTHER" id="PTHR36570">
    <property type="entry name" value="DISULFIDE BOND FORMATION PROTEIN B"/>
    <property type="match status" value="1"/>
</dbReference>
<comment type="subcellular location">
    <subcellularLocation>
        <location evidence="1">Cell membrane</location>
        <topology evidence="1">Multi-pass membrane protein</topology>
    </subcellularLocation>
</comment>
<sequence length="173" mass="19164">MKNIATLIHENGRQITLVMALFALGLGLFAVTLANLLRLDACHLCIFQRLAFFVIGALLIFAFFGWENLILRRVLLGIASACCGWCMNVAAQQSWLQWFPESGLTCTIVEPGVTERLIDWLGQIYPLFFMATGSCESKDLVVFGLSLANWSFLVLLIFLAANMCLLAKGKKAL</sequence>